<dbReference type="AlphaFoldDB" id="A0AAD5QMT3"/>
<accession>A0AAD5QMT3</accession>
<evidence type="ECO:0000313" key="1">
    <source>
        <dbReference type="EMBL" id="KAJ1355134.1"/>
    </source>
</evidence>
<reference evidence="1" key="1">
    <citation type="submission" date="2021-06" db="EMBL/GenBank/DDBJ databases">
        <title>Parelaphostrongylus tenuis whole genome reference sequence.</title>
        <authorList>
            <person name="Garwood T.J."/>
            <person name="Larsen P.A."/>
            <person name="Fountain-Jones N.M."/>
            <person name="Garbe J.R."/>
            <person name="Macchietto M.G."/>
            <person name="Kania S.A."/>
            <person name="Gerhold R.W."/>
            <person name="Richards J.E."/>
            <person name="Wolf T.M."/>
        </authorList>
    </citation>
    <scope>NUCLEOTIDE SEQUENCE</scope>
    <source>
        <strain evidence="1">MNPRO001-30</strain>
        <tissue evidence="1">Meninges</tissue>
    </source>
</reference>
<evidence type="ECO:0000313" key="2">
    <source>
        <dbReference type="Proteomes" id="UP001196413"/>
    </source>
</evidence>
<gene>
    <name evidence="1" type="ORF">KIN20_012414</name>
</gene>
<keyword evidence="2" id="KW-1185">Reference proteome</keyword>
<proteinExistence type="predicted"/>
<dbReference type="Proteomes" id="UP001196413">
    <property type="component" value="Unassembled WGS sequence"/>
</dbReference>
<sequence>MLIDRFPNMKIVHKCDEAASIQNLVYYIGTVDVLEAGERHVCMNKGIREHSAEAIGMPKTAAQTVCVLANDMVEAMNHVGDFFRSLYNRTAVRAIPDENGQCLAVLNCTLPREYFSPDRTNTITIYYSAVVPSSGASGMISEKAVSLQALSQSYKLTREDVRHTRYFAPNSLHAARDLCKSDMLQQPVSSTLRSIMFLKEQDVNPRAQKLQCTFVGTDQLPALQRIVELVLRFFIISP</sequence>
<protein>
    <submittedName>
        <fullName evidence="1">Uncharacterized protein</fullName>
    </submittedName>
</protein>
<name>A0AAD5QMT3_PARTN</name>
<dbReference type="EMBL" id="JAHQIW010002359">
    <property type="protein sequence ID" value="KAJ1355134.1"/>
    <property type="molecule type" value="Genomic_DNA"/>
</dbReference>
<comment type="caution">
    <text evidence="1">The sequence shown here is derived from an EMBL/GenBank/DDBJ whole genome shotgun (WGS) entry which is preliminary data.</text>
</comment>
<organism evidence="1 2">
    <name type="scientific">Parelaphostrongylus tenuis</name>
    <name type="common">Meningeal worm</name>
    <dbReference type="NCBI Taxonomy" id="148309"/>
    <lineage>
        <taxon>Eukaryota</taxon>
        <taxon>Metazoa</taxon>
        <taxon>Ecdysozoa</taxon>
        <taxon>Nematoda</taxon>
        <taxon>Chromadorea</taxon>
        <taxon>Rhabditida</taxon>
        <taxon>Rhabditina</taxon>
        <taxon>Rhabditomorpha</taxon>
        <taxon>Strongyloidea</taxon>
        <taxon>Metastrongylidae</taxon>
        <taxon>Parelaphostrongylus</taxon>
    </lineage>
</organism>